<reference evidence="2" key="1">
    <citation type="submission" date="2016-10" db="EMBL/GenBank/DDBJ databases">
        <authorList>
            <person name="Varghese N."/>
            <person name="Submissions S."/>
        </authorList>
    </citation>
    <scope>NUCLEOTIDE SEQUENCE [LARGE SCALE GENOMIC DNA]</scope>
    <source>
        <strain evidence="2">CGMCC 1.10657</strain>
    </source>
</reference>
<gene>
    <name evidence="1" type="ORF">SAMN05216562_1063</name>
</gene>
<dbReference type="STRING" id="658218.SAMN05216562_1063"/>
<name>A0A1H3WQY8_9GAMM</name>
<evidence type="ECO:0000313" key="2">
    <source>
        <dbReference type="Proteomes" id="UP000198658"/>
    </source>
</evidence>
<dbReference type="Pfam" id="PF07273">
    <property type="entry name" value="DUF1439"/>
    <property type="match status" value="1"/>
</dbReference>
<keyword evidence="2" id="KW-1185">Reference proteome</keyword>
<dbReference type="RefSeq" id="WP_170833120.1">
    <property type="nucleotide sequence ID" value="NZ_FNQO01000001.1"/>
</dbReference>
<proteinExistence type="predicted"/>
<sequence length="184" mass="20493">MARVIAVIAAALLALAVAAYLFYSGKEYTVKIPEAEIQQNLAKGLPVSKSYLTIFELTLDNPRVDLVEDSGRIVAGMDVALRIDATDDKRVFRGSVDISGLPHYVPATGEFHLQDLKIDRLSLEGLPDKQTERTRMVIEAALKEYYRRHPIYTLKATDIRQLAARLTLRRVSVEGDDLIIVLGI</sequence>
<accession>A0A1H3WQY8</accession>
<dbReference type="EMBL" id="FNQO01000001">
    <property type="protein sequence ID" value="SDZ89566.1"/>
    <property type="molecule type" value="Genomic_DNA"/>
</dbReference>
<dbReference type="AlphaFoldDB" id="A0A1H3WQY8"/>
<organism evidence="1 2">
    <name type="scientific">Microbulbifer marinus</name>
    <dbReference type="NCBI Taxonomy" id="658218"/>
    <lineage>
        <taxon>Bacteria</taxon>
        <taxon>Pseudomonadati</taxon>
        <taxon>Pseudomonadota</taxon>
        <taxon>Gammaproteobacteria</taxon>
        <taxon>Cellvibrionales</taxon>
        <taxon>Microbulbiferaceae</taxon>
        <taxon>Microbulbifer</taxon>
    </lineage>
</organism>
<dbReference type="Gene3D" id="3.15.10.40">
    <property type="entry name" value="Uncharacterised protein PF07273, DUF1439"/>
    <property type="match status" value="1"/>
</dbReference>
<protein>
    <recommendedName>
        <fullName evidence="3">DUF1439 domain-containing protein</fullName>
    </recommendedName>
</protein>
<dbReference type="Proteomes" id="UP000198658">
    <property type="component" value="Unassembled WGS sequence"/>
</dbReference>
<dbReference type="InterPro" id="IPR010835">
    <property type="entry name" value="DUF1439"/>
</dbReference>
<evidence type="ECO:0008006" key="3">
    <source>
        <dbReference type="Google" id="ProtNLM"/>
    </source>
</evidence>
<evidence type="ECO:0000313" key="1">
    <source>
        <dbReference type="EMBL" id="SDZ89566.1"/>
    </source>
</evidence>